<dbReference type="CDD" id="cd04301">
    <property type="entry name" value="NAT_SF"/>
    <property type="match status" value="1"/>
</dbReference>
<gene>
    <name evidence="2" type="ORF">DES53_11347</name>
</gene>
<feature type="domain" description="N-acetyltransferase" evidence="1">
    <location>
        <begin position="45"/>
        <end position="195"/>
    </location>
</feature>
<dbReference type="Pfam" id="PF00583">
    <property type="entry name" value="Acetyltransf_1"/>
    <property type="match status" value="1"/>
</dbReference>
<dbReference type="AlphaFoldDB" id="A0A366H9A4"/>
<reference evidence="2 3" key="1">
    <citation type="submission" date="2018-06" db="EMBL/GenBank/DDBJ databases">
        <title>Genomic Encyclopedia of Type Strains, Phase IV (KMG-IV): sequencing the most valuable type-strain genomes for metagenomic binning, comparative biology and taxonomic classification.</title>
        <authorList>
            <person name="Goeker M."/>
        </authorList>
    </citation>
    <scope>NUCLEOTIDE SEQUENCE [LARGE SCALE GENOMIC DNA]</scope>
    <source>
        <strain evidence="2 3">DSM 25532</strain>
    </source>
</reference>
<dbReference type="SUPFAM" id="SSF55729">
    <property type="entry name" value="Acyl-CoA N-acyltransferases (Nat)"/>
    <property type="match status" value="1"/>
</dbReference>
<evidence type="ECO:0000313" key="3">
    <source>
        <dbReference type="Proteomes" id="UP000253426"/>
    </source>
</evidence>
<comment type="caution">
    <text evidence="2">The sequence shown here is derived from an EMBL/GenBank/DDBJ whole genome shotgun (WGS) entry which is preliminary data.</text>
</comment>
<evidence type="ECO:0000313" key="2">
    <source>
        <dbReference type="EMBL" id="RBP37665.1"/>
    </source>
</evidence>
<dbReference type="PROSITE" id="PS51186">
    <property type="entry name" value="GNAT"/>
    <property type="match status" value="1"/>
</dbReference>
<dbReference type="EMBL" id="QNRR01000013">
    <property type="protein sequence ID" value="RBP37665.1"/>
    <property type="molecule type" value="Genomic_DNA"/>
</dbReference>
<dbReference type="PANTHER" id="PTHR43072">
    <property type="entry name" value="N-ACETYLTRANSFERASE"/>
    <property type="match status" value="1"/>
</dbReference>
<sequence length="301" mass="33557">MPTAGNADWRFNPAKAGITKSATAHTAASTWMNMGSKDIFPLMRATICPAIPEDASGWQALRTQLWPDADSANEIAQYFAEDPKERGQALLARDPHNVICGFIELSVRRDWVEGSTTSPVAYVEGWFVHPHHRKKGIGKALLTAGEVWARDAGYREIASDTLIDNQDSITAHRACGYAEVERSVHFIKPLRLTLAEYLKTAPPADRFVWAVHQVYGPTNYCCPLHGTPLEIVDVFGTRVDISHIEAVVRATLENPHCIGNSYRFQADEWFDQPQKLPYCPVCETNYRAALAADREGSLIRH</sequence>
<dbReference type="GO" id="GO:0005840">
    <property type="term" value="C:ribosome"/>
    <property type="evidence" value="ECO:0007669"/>
    <property type="project" value="UniProtKB-KW"/>
</dbReference>
<dbReference type="GO" id="GO:0016747">
    <property type="term" value="F:acyltransferase activity, transferring groups other than amino-acyl groups"/>
    <property type="evidence" value="ECO:0007669"/>
    <property type="project" value="InterPro"/>
</dbReference>
<organism evidence="2 3">
    <name type="scientific">Roseimicrobium gellanilyticum</name>
    <dbReference type="NCBI Taxonomy" id="748857"/>
    <lineage>
        <taxon>Bacteria</taxon>
        <taxon>Pseudomonadati</taxon>
        <taxon>Verrucomicrobiota</taxon>
        <taxon>Verrucomicrobiia</taxon>
        <taxon>Verrucomicrobiales</taxon>
        <taxon>Verrucomicrobiaceae</taxon>
        <taxon>Roseimicrobium</taxon>
    </lineage>
</organism>
<dbReference type="InterPro" id="IPR000182">
    <property type="entry name" value="GNAT_dom"/>
</dbReference>
<dbReference type="Gene3D" id="3.40.630.30">
    <property type="match status" value="1"/>
</dbReference>
<keyword evidence="2" id="KW-0687">Ribonucleoprotein</keyword>
<proteinExistence type="predicted"/>
<keyword evidence="2" id="KW-0689">Ribosomal protein</keyword>
<dbReference type="PANTHER" id="PTHR43072:SF60">
    <property type="entry name" value="L-2,4-DIAMINOBUTYRIC ACID ACETYLTRANSFERASE"/>
    <property type="match status" value="1"/>
</dbReference>
<keyword evidence="3" id="KW-1185">Reference proteome</keyword>
<name>A0A366H9A4_9BACT</name>
<dbReference type="Proteomes" id="UP000253426">
    <property type="component" value="Unassembled WGS sequence"/>
</dbReference>
<dbReference type="InterPro" id="IPR016181">
    <property type="entry name" value="Acyl_CoA_acyltransferase"/>
</dbReference>
<accession>A0A366H9A4</accession>
<protein>
    <submittedName>
        <fullName evidence="2">Ribosomal protein S18 acetylase RimI-like enzyme</fullName>
    </submittedName>
</protein>
<evidence type="ECO:0000259" key="1">
    <source>
        <dbReference type="PROSITE" id="PS51186"/>
    </source>
</evidence>
<dbReference type="NCBIfam" id="NF043067">
    <property type="entry name" value="AAC_6p_group_E"/>
    <property type="match status" value="1"/>
</dbReference>